<organism evidence="12 13">
    <name type="scientific">Alosa alosa</name>
    <name type="common">allis shad</name>
    <dbReference type="NCBI Taxonomy" id="278164"/>
    <lineage>
        <taxon>Eukaryota</taxon>
        <taxon>Metazoa</taxon>
        <taxon>Chordata</taxon>
        <taxon>Craniata</taxon>
        <taxon>Vertebrata</taxon>
        <taxon>Euteleostomi</taxon>
        <taxon>Actinopterygii</taxon>
        <taxon>Neopterygii</taxon>
        <taxon>Teleostei</taxon>
        <taxon>Clupei</taxon>
        <taxon>Clupeiformes</taxon>
        <taxon>Clupeoidei</taxon>
        <taxon>Clupeidae</taxon>
        <taxon>Alosa</taxon>
    </lineage>
</organism>
<dbReference type="SUPFAM" id="SSF75625">
    <property type="entry name" value="YebC-like"/>
    <property type="match status" value="1"/>
</dbReference>
<dbReference type="InterPro" id="IPR049083">
    <property type="entry name" value="TACO1_YebC_N"/>
</dbReference>
<comment type="similarity">
    <text evidence="2">Belongs to the TACO1 family.</text>
</comment>
<dbReference type="Gene3D" id="1.10.10.200">
    <property type="match status" value="1"/>
</dbReference>
<sequence length="342" mass="37349">MADCCGAITDFYFEVHTAVLFTGYPCVTLTVPFLSIRNTLAMVGGAVLLLGFLPNSCRIALSHASLVPRIGCIAKVCASVPPGVSRWDPRPVRTLHHTPPLCAGHNKWSKVKDVKIPRDAARGRMMQKLSMMIRVAVREGGPNPEFNVALAQVIEQCRNNSVPKTTIDHAIKGAEKSKTGSQHLYEVRGPGGFMALVEILTENNKRSNQEIRYLLNKHGGAVCDGARHSFSKKGVVMAARGDMSSEQALELAIEAGAEDVQETEDEEERTMLQFICGMTEMRGVREALEKLGVATVSSGLEYVATAAVPLAEDQLRDAHILLEALKDYPDVVRVWDNIQAQD</sequence>
<comment type="caution">
    <text evidence="12">The sequence shown here is derived from an EMBL/GenBank/DDBJ whole genome shotgun (WGS) entry which is preliminary data.</text>
</comment>
<keyword evidence="4" id="KW-0175">Coiled coil</keyword>
<protein>
    <recommendedName>
        <fullName evidence="8">Translational activator of cytochrome c oxidase 1</fullName>
    </recommendedName>
    <alternativeName>
        <fullName evidence="9">Coiled-coil domain-containing protein 44</fullName>
    </alternativeName>
</protein>
<dbReference type="GO" id="GO:0005739">
    <property type="term" value="C:mitochondrion"/>
    <property type="evidence" value="ECO:0007669"/>
    <property type="project" value="UniProtKB-SubCell"/>
</dbReference>
<evidence type="ECO:0000313" key="12">
    <source>
        <dbReference type="EMBL" id="KAG5262470.1"/>
    </source>
</evidence>
<evidence type="ECO:0000259" key="11">
    <source>
        <dbReference type="Pfam" id="PF20772"/>
    </source>
</evidence>
<comment type="function">
    <text evidence="7">Acts as a translational activator of mitochondrially-encoded cytochrome c oxidase 1.</text>
</comment>
<dbReference type="PANTHER" id="PTHR12532:SF0">
    <property type="entry name" value="TRANSLATIONAL ACTIVATOR OF CYTOCHROME C OXIDASE 1"/>
    <property type="match status" value="1"/>
</dbReference>
<keyword evidence="6" id="KW-0010">Activator</keyword>
<comment type="subcellular location">
    <subcellularLocation>
        <location evidence="1">Mitochondrion</location>
    </subcellularLocation>
</comment>
<dbReference type="Proteomes" id="UP000823561">
    <property type="component" value="Chromosome 22"/>
</dbReference>
<reference evidence="12" key="1">
    <citation type="submission" date="2020-10" db="EMBL/GenBank/DDBJ databases">
        <title>Chromosome-scale genome assembly of the Allis shad, Alosa alosa.</title>
        <authorList>
            <person name="Margot Z."/>
            <person name="Christophe K."/>
            <person name="Cabau C."/>
            <person name="Louis A."/>
            <person name="Berthelot C."/>
            <person name="Parey E."/>
            <person name="Roest Crollius H."/>
            <person name="Montfort J."/>
            <person name="Robinson-Rechavi M."/>
            <person name="Bucao C."/>
            <person name="Bouchez O."/>
            <person name="Gislard M."/>
            <person name="Lluch J."/>
            <person name="Milhes M."/>
            <person name="Lampietro C."/>
            <person name="Lopez Roques C."/>
            <person name="Donnadieu C."/>
            <person name="Braasch I."/>
            <person name="Desvignes T."/>
            <person name="Postlethwait J."/>
            <person name="Bobe J."/>
            <person name="Guiguen Y."/>
        </authorList>
    </citation>
    <scope>NUCLEOTIDE SEQUENCE</scope>
    <source>
        <strain evidence="12">M-15738</strain>
        <tissue evidence="12">Blood</tissue>
    </source>
</reference>
<evidence type="ECO:0000256" key="9">
    <source>
        <dbReference type="ARBA" id="ARBA00075676"/>
    </source>
</evidence>
<dbReference type="Pfam" id="PF01709">
    <property type="entry name" value="Transcrip_reg"/>
    <property type="match status" value="1"/>
</dbReference>
<dbReference type="GO" id="GO:0006417">
    <property type="term" value="P:regulation of translation"/>
    <property type="evidence" value="ECO:0007669"/>
    <property type="project" value="UniProtKB-KW"/>
</dbReference>
<feature type="domain" description="TACO1/YebC-like second and third" evidence="10">
    <location>
        <begin position="183"/>
        <end position="338"/>
    </location>
</feature>
<gene>
    <name evidence="12" type="ORF">AALO_G00275470</name>
</gene>
<dbReference type="InterPro" id="IPR017856">
    <property type="entry name" value="Integrase-like_N"/>
</dbReference>
<keyword evidence="3" id="KW-0810">Translation regulation</keyword>
<dbReference type="InterPro" id="IPR002876">
    <property type="entry name" value="Transcrip_reg_TACO1-like"/>
</dbReference>
<evidence type="ECO:0000256" key="1">
    <source>
        <dbReference type="ARBA" id="ARBA00004173"/>
    </source>
</evidence>
<dbReference type="AlphaFoldDB" id="A0AAV6FIH0"/>
<dbReference type="FunFam" id="3.30.70.980:FF:000008">
    <property type="entry name" value="Translational activator of cytochrome c oxidase 1"/>
    <property type="match status" value="1"/>
</dbReference>
<dbReference type="InterPro" id="IPR029072">
    <property type="entry name" value="YebC-like"/>
</dbReference>
<dbReference type="EMBL" id="JADWDJ010000022">
    <property type="protein sequence ID" value="KAG5262470.1"/>
    <property type="molecule type" value="Genomic_DNA"/>
</dbReference>
<evidence type="ECO:0000256" key="2">
    <source>
        <dbReference type="ARBA" id="ARBA00008724"/>
    </source>
</evidence>
<keyword evidence="5" id="KW-0496">Mitochondrion</keyword>
<evidence type="ECO:0000256" key="5">
    <source>
        <dbReference type="ARBA" id="ARBA00023128"/>
    </source>
</evidence>
<evidence type="ECO:0000256" key="3">
    <source>
        <dbReference type="ARBA" id="ARBA00022845"/>
    </source>
</evidence>
<evidence type="ECO:0000256" key="8">
    <source>
        <dbReference type="ARBA" id="ARBA00073666"/>
    </source>
</evidence>
<proteinExistence type="inferred from homology"/>
<dbReference type="FunFam" id="1.10.10.200:FF:000002">
    <property type="entry name" value="Probable transcriptional regulatory protein CLM62_37755"/>
    <property type="match status" value="1"/>
</dbReference>
<accession>A0AAV6FIH0</accession>
<dbReference type="InterPro" id="IPR026564">
    <property type="entry name" value="Transcrip_reg_TACO1-like_dom3"/>
</dbReference>
<dbReference type="InterPro" id="IPR048300">
    <property type="entry name" value="TACO1_YebC-like_2nd/3rd_dom"/>
</dbReference>
<feature type="domain" description="TACO1/YebC-like N-terminal" evidence="11">
    <location>
        <begin position="106"/>
        <end position="175"/>
    </location>
</feature>
<name>A0AAV6FIH0_9TELE</name>
<keyword evidence="13" id="KW-1185">Reference proteome</keyword>
<dbReference type="PANTHER" id="PTHR12532">
    <property type="entry name" value="TRANSLATIONAL ACTIVATOR OF CYTOCHROME C OXIDASE 1"/>
    <property type="match status" value="1"/>
</dbReference>
<dbReference type="Pfam" id="PF20772">
    <property type="entry name" value="TACO1_YebC_N"/>
    <property type="match status" value="1"/>
</dbReference>
<evidence type="ECO:0000259" key="10">
    <source>
        <dbReference type="Pfam" id="PF01709"/>
    </source>
</evidence>
<dbReference type="Gene3D" id="3.30.70.980">
    <property type="match status" value="2"/>
</dbReference>
<evidence type="ECO:0000256" key="4">
    <source>
        <dbReference type="ARBA" id="ARBA00023054"/>
    </source>
</evidence>
<evidence type="ECO:0000256" key="7">
    <source>
        <dbReference type="ARBA" id="ARBA00053642"/>
    </source>
</evidence>
<evidence type="ECO:0000313" key="13">
    <source>
        <dbReference type="Proteomes" id="UP000823561"/>
    </source>
</evidence>
<dbReference type="HAMAP" id="MF_00693">
    <property type="entry name" value="Transcrip_reg_TACO1"/>
    <property type="match status" value="1"/>
</dbReference>
<evidence type="ECO:0000256" key="6">
    <source>
        <dbReference type="ARBA" id="ARBA00023159"/>
    </source>
</evidence>